<gene>
    <name evidence="2" type="ORF">GCM10009681_40870</name>
</gene>
<feature type="compositionally biased region" description="Basic and acidic residues" evidence="1">
    <location>
        <begin position="24"/>
        <end position="33"/>
    </location>
</feature>
<organism evidence="2 3">
    <name type="scientific">Luedemannella helvata</name>
    <dbReference type="NCBI Taxonomy" id="349315"/>
    <lineage>
        <taxon>Bacteria</taxon>
        <taxon>Bacillati</taxon>
        <taxon>Actinomycetota</taxon>
        <taxon>Actinomycetes</taxon>
        <taxon>Micromonosporales</taxon>
        <taxon>Micromonosporaceae</taxon>
        <taxon>Luedemannella</taxon>
    </lineage>
</organism>
<dbReference type="Proteomes" id="UP001500655">
    <property type="component" value="Unassembled WGS sequence"/>
</dbReference>
<protein>
    <submittedName>
        <fullName evidence="2">Uncharacterized protein</fullName>
    </submittedName>
</protein>
<name>A0ABN2KTE5_9ACTN</name>
<sequence>MSRPVNPMRVTAQIQPGTCMRPEPPQDTRHPLSDSEPDAEAPHGSAEVSSAAGDAPGSRQGRVRPGLGSGLAVLTTLSSGNTPLQLSGPFLRMNRSHGQEGGNFSSH</sequence>
<keyword evidence="3" id="KW-1185">Reference proteome</keyword>
<proteinExistence type="predicted"/>
<accession>A0ABN2KTE5</accession>
<comment type="caution">
    <text evidence="2">The sequence shown here is derived from an EMBL/GenBank/DDBJ whole genome shotgun (WGS) entry which is preliminary data.</text>
</comment>
<evidence type="ECO:0000256" key="1">
    <source>
        <dbReference type="SAM" id="MobiDB-lite"/>
    </source>
</evidence>
<evidence type="ECO:0000313" key="3">
    <source>
        <dbReference type="Proteomes" id="UP001500655"/>
    </source>
</evidence>
<evidence type="ECO:0000313" key="2">
    <source>
        <dbReference type="EMBL" id="GAA1765638.1"/>
    </source>
</evidence>
<dbReference type="EMBL" id="BAAALS010000021">
    <property type="protein sequence ID" value="GAA1765638.1"/>
    <property type="molecule type" value="Genomic_DNA"/>
</dbReference>
<feature type="region of interest" description="Disordered" evidence="1">
    <location>
        <begin position="1"/>
        <end position="67"/>
    </location>
</feature>
<reference evidence="2 3" key="1">
    <citation type="journal article" date="2019" name="Int. J. Syst. Evol. Microbiol.">
        <title>The Global Catalogue of Microorganisms (GCM) 10K type strain sequencing project: providing services to taxonomists for standard genome sequencing and annotation.</title>
        <authorList>
            <consortium name="The Broad Institute Genomics Platform"/>
            <consortium name="The Broad Institute Genome Sequencing Center for Infectious Disease"/>
            <person name="Wu L."/>
            <person name="Ma J."/>
        </authorList>
    </citation>
    <scope>NUCLEOTIDE SEQUENCE [LARGE SCALE GENOMIC DNA]</scope>
    <source>
        <strain evidence="2 3">JCM 13249</strain>
    </source>
</reference>
<feature type="region of interest" description="Disordered" evidence="1">
    <location>
        <begin position="79"/>
        <end position="107"/>
    </location>
</feature>